<comment type="caution">
    <text evidence="3">The sequence shown here is derived from an EMBL/GenBank/DDBJ whole genome shotgun (WGS) entry which is preliminary data.</text>
</comment>
<evidence type="ECO:0000256" key="1">
    <source>
        <dbReference type="ARBA" id="ARBA00022833"/>
    </source>
</evidence>
<dbReference type="EMBL" id="BARU01003757">
    <property type="protein sequence ID" value="GAH27101.1"/>
    <property type="molecule type" value="Genomic_DNA"/>
</dbReference>
<dbReference type="GO" id="GO:0008479">
    <property type="term" value="F:tRNA-guanosine(34) queuine transglycosylase activity"/>
    <property type="evidence" value="ECO:0007669"/>
    <property type="project" value="TreeGrafter"/>
</dbReference>
<feature type="non-terminal residue" evidence="3">
    <location>
        <position position="92"/>
    </location>
</feature>
<protein>
    <recommendedName>
        <fullName evidence="2">tRNA-guanine(15) transglycosylase-like domain-containing protein</fullName>
    </recommendedName>
</protein>
<dbReference type="GO" id="GO:0006400">
    <property type="term" value="P:tRNA modification"/>
    <property type="evidence" value="ECO:0007669"/>
    <property type="project" value="InterPro"/>
</dbReference>
<gene>
    <name evidence="3" type="ORF">S03H2_07930</name>
</gene>
<dbReference type="Pfam" id="PF01702">
    <property type="entry name" value="TGT"/>
    <property type="match status" value="1"/>
</dbReference>
<dbReference type="InterPro" id="IPR036511">
    <property type="entry name" value="TGT-like_sf"/>
</dbReference>
<dbReference type="InterPro" id="IPR002616">
    <property type="entry name" value="tRNA_ribo_trans-like"/>
</dbReference>
<organism evidence="3">
    <name type="scientific">marine sediment metagenome</name>
    <dbReference type="NCBI Taxonomy" id="412755"/>
    <lineage>
        <taxon>unclassified sequences</taxon>
        <taxon>metagenomes</taxon>
        <taxon>ecological metagenomes</taxon>
    </lineage>
</organism>
<reference evidence="3" key="1">
    <citation type="journal article" date="2014" name="Front. Microbiol.">
        <title>High frequency of phylogenetically diverse reductive dehalogenase-homologous genes in deep subseafloor sedimentary metagenomes.</title>
        <authorList>
            <person name="Kawai M."/>
            <person name="Futagami T."/>
            <person name="Toyoda A."/>
            <person name="Takaki Y."/>
            <person name="Nishi S."/>
            <person name="Hori S."/>
            <person name="Arai W."/>
            <person name="Tsubouchi T."/>
            <person name="Morono Y."/>
            <person name="Uchiyama I."/>
            <person name="Ito T."/>
            <person name="Fujiyama A."/>
            <person name="Inagaki F."/>
            <person name="Takami H."/>
        </authorList>
    </citation>
    <scope>NUCLEOTIDE SEQUENCE</scope>
    <source>
        <strain evidence="3">Expedition CK06-06</strain>
    </source>
</reference>
<sequence length="92" mass="9921">MTNNLDSFRLIQTCPDSSARAGELITPHGTVPTPVFLPVGSQGAVKTLTPEEVKDIGIAMVLANTYHLYLRPGIAVIEAMGGLHKFMAWDRA</sequence>
<keyword evidence="1" id="KW-0862">Zinc</keyword>
<dbReference type="NCBIfam" id="TIGR00449">
    <property type="entry name" value="tgt_general"/>
    <property type="match status" value="1"/>
</dbReference>
<dbReference type="Gene3D" id="3.20.20.105">
    <property type="entry name" value="Queuine tRNA-ribosyltransferase-like"/>
    <property type="match status" value="1"/>
</dbReference>
<evidence type="ECO:0000313" key="3">
    <source>
        <dbReference type="EMBL" id="GAH27101.1"/>
    </source>
</evidence>
<accession>X1E1F5</accession>
<name>X1E1F5_9ZZZZ</name>
<feature type="domain" description="tRNA-guanine(15) transglycosylase-like" evidence="2">
    <location>
        <begin position="17"/>
        <end position="91"/>
    </location>
</feature>
<proteinExistence type="predicted"/>
<dbReference type="SUPFAM" id="SSF51713">
    <property type="entry name" value="tRNA-guanine transglycosylase"/>
    <property type="match status" value="1"/>
</dbReference>
<dbReference type="PANTHER" id="PTHR43530">
    <property type="entry name" value="QUEUINE TRNA-RIBOSYLTRANSFERASE CATALYTIC SUBUNIT 1"/>
    <property type="match status" value="1"/>
</dbReference>
<dbReference type="PANTHER" id="PTHR43530:SF1">
    <property type="entry name" value="QUEUINE TRNA-RIBOSYLTRANSFERASE CATALYTIC SUBUNIT 1"/>
    <property type="match status" value="1"/>
</dbReference>
<dbReference type="AlphaFoldDB" id="X1E1F5"/>
<dbReference type="GO" id="GO:0005829">
    <property type="term" value="C:cytosol"/>
    <property type="evidence" value="ECO:0007669"/>
    <property type="project" value="TreeGrafter"/>
</dbReference>
<evidence type="ECO:0000259" key="2">
    <source>
        <dbReference type="Pfam" id="PF01702"/>
    </source>
</evidence>